<feature type="domain" description="Heme-copper oxidase subunit III family profile" evidence="13">
    <location>
        <begin position="29"/>
        <end position="206"/>
    </location>
</feature>
<dbReference type="Gene3D" id="1.20.120.80">
    <property type="entry name" value="Cytochrome c oxidase, subunit III, four-helix bundle"/>
    <property type="match status" value="1"/>
</dbReference>
<organism evidence="14 15">
    <name type="scientific">Amycolatopsis rhizosphaerae</name>
    <dbReference type="NCBI Taxonomy" id="2053003"/>
    <lineage>
        <taxon>Bacteria</taxon>
        <taxon>Bacillati</taxon>
        <taxon>Actinomycetota</taxon>
        <taxon>Actinomycetes</taxon>
        <taxon>Pseudonocardiales</taxon>
        <taxon>Pseudonocardiaceae</taxon>
        <taxon>Amycolatopsis</taxon>
    </lineage>
</organism>
<evidence type="ECO:0000256" key="10">
    <source>
        <dbReference type="RuleBase" id="RU003376"/>
    </source>
</evidence>
<comment type="similarity">
    <text evidence="2 10">Belongs to the cytochrome c oxidase subunit 3 family.</text>
</comment>
<keyword evidence="15" id="KW-1185">Reference proteome</keyword>
<dbReference type="Pfam" id="PF00510">
    <property type="entry name" value="COX3"/>
    <property type="match status" value="1"/>
</dbReference>
<dbReference type="CDD" id="cd00386">
    <property type="entry name" value="Heme_Cu_Oxidase_III_like"/>
    <property type="match status" value="1"/>
</dbReference>
<evidence type="ECO:0000256" key="3">
    <source>
        <dbReference type="ARBA" id="ARBA00012949"/>
    </source>
</evidence>
<dbReference type="OrthoDB" id="9810850at2"/>
<gene>
    <name evidence="14" type="ORF">FNH05_36760</name>
</gene>
<reference evidence="14 15" key="2">
    <citation type="submission" date="2019-08" db="EMBL/GenBank/DDBJ databases">
        <title>Amycolatopsis acidicola sp. nov., isolated from peat swamp forest soil.</title>
        <authorList>
            <person name="Srisuk N."/>
        </authorList>
    </citation>
    <scope>NUCLEOTIDE SEQUENCE [LARGE SCALE GENOMIC DNA]</scope>
    <source>
        <strain evidence="14 15">TBRC 6029</strain>
    </source>
</reference>
<dbReference type="AlphaFoldDB" id="A0A557ZVZ9"/>
<evidence type="ECO:0000256" key="12">
    <source>
        <dbReference type="SAM" id="Phobius"/>
    </source>
</evidence>
<evidence type="ECO:0000259" key="13">
    <source>
        <dbReference type="PROSITE" id="PS50253"/>
    </source>
</evidence>
<keyword evidence="4 10" id="KW-0812">Transmembrane</keyword>
<dbReference type="GO" id="GO:0005886">
    <property type="term" value="C:plasma membrane"/>
    <property type="evidence" value="ECO:0007669"/>
    <property type="project" value="UniProtKB-SubCell"/>
</dbReference>
<evidence type="ECO:0000256" key="7">
    <source>
        <dbReference type="ARBA" id="ARBA00023136"/>
    </source>
</evidence>
<dbReference type="PROSITE" id="PS50253">
    <property type="entry name" value="COX3"/>
    <property type="match status" value="1"/>
</dbReference>
<dbReference type="InterPro" id="IPR035973">
    <property type="entry name" value="Cyt_c_oxidase_su3-like_sf"/>
</dbReference>
<dbReference type="EC" id="7.1.1.9" evidence="3"/>
<evidence type="ECO:0000256" key="1">
    <source>
        <dbReference type="ARBA" id="ARBA00004141"/>
    </source>
</evidence>
<proteinExistence type="inferred from homology"/>
<feature type="transmembrane region" description="Helical" evidence="12">
    <location>
        <begin position="28"/>
        <end position="52"/>
    </location>
</feature>
<evidence type="ECO:0000256" key="2">
    <source>
        <dbReference type="ARBA" id="ARBA00010581"/>
    </source>
</evidence>
<dbReference type="InterPro" id="IPR024791">
    <property type="entry name" value="Cyt_c/ubiquinol_Oxase_su3"/>
</dbReference>
<feature type="transmembrane region" description="Helical" evidence="12">
    <location>
        <begin position="185"/>
        <end position="204"/>
    </location>
</feature>
<keyword evidence="6 12" id="KW-1133">Transmembrane helix</keyword>
<dbReference type="InterPro" id="IPR000298">
    <property type="entry name" value="Cyt_c_oxidase-like_su3"/>
</dbReference>
<name>A0A557ZVZ9_9PSEU</name>
<keyword evidence="5" id="KW-1278">Translocase</keyword>
<dbReference type="SUPFAM" id="SSF81452">
    <property type="entry name" value="Cytochrome c oxidase subunit III-like"/>
    <property type="match status" value="1"/>
</dbReference>
<accession>A0A557ZVZ9</accession>
<dbReference type="EMBL" id="VJWX01000780">
    <property type="protein sequence ID" value="TVT16184.1"/>
    <property type="molecule type" value="Genomic_DNA"/>
</dbReference>
<sequence length="207" mass="23409">MSALETAGESTSPQALTTEMPSGRTPAWWGMVLFVLTEATLFAVLLGSFFYLRFQHPAQWPPGGIEKPELERPLIMTAVLLPSSLPVIWAERGIRKGQRWRLRLGLLATLLMGLSFLTVQGLEYASDLRKFTFTTNVYGSLFYTITGFHGLHVTIGLLMVAWLLAAALRGSFGYRRHERVRLTAIYWHFVDIVWAGILFTIYLSERL</sequence>
<feature type="transmembrane region" description="Helical" evidence="12">
    <location>
        <begin position="102"/>
        <end position="122"/>
    </location>
</feature>
<evidence type="ECO:0000256" key="5">
    <source>
        <dbReference type="ARBA" id="ARBA00022967"/>
    </source>
</evidence>
<dbReference type="Proteomes" id="UP000320011">
    <property type="component" value="Unassembled WGS sequence"/>
</dbReference>
<feature type="transmembrane region" description="Helical" evidence="12">
    <location>
        <begin position="142"/>
        <end position="164"/>
    </location>
</feature>
<dbReference type="GO" id="GO:0004129">
    <property type="term" value="F:cytochrome-c oxidase activity"/>
    <property type="evidence" value="ECO:0007669"/>
    <property type="project" value="UniProtKB-EC"/>
</dbReference>
<evidence type="ECO:0000256" key="8">
    <source>
        <dbReference type="ARBA" id="ARBA00031400"/>
    </source>
</evidence>
<feature type="compositionally biased region" description="Polar residues" evidence="11">
    <location>
        <begin position="8"/>
        <end position="20"/>
    </location>
</feature>
<evidence type="ECO:0000256" key="9">
    <source>
        <dbReference type="ARBA" id="ARBA00031625"/>
    </source>
</evidence>
<evidence type="ECO:0000256" key="4">
    <source>
        <dbReference type="ARBA" id="ARBA00022692"/>
    </source>
</evidence>
<reference evidence="14 15" key="1">
    <citation type="submission" date="2019-07" db="EMBL/GenBank/DDBJ databases">
        <authorList>
            <person name="Duangmal K."/>
            <person name="Teo W.F.A."/>
        </authorList>
    </citation>
    <scope>NUCLEOTIDE SEQUENCE [LARGE SCALE GENOMIC DNA]</scope>
    <source>
        <strain evidence="14 15">TBRC 6029</strain>
    </source>
</reference>
<dbReference type="PANTHER" id="PTHR11403:SF7">
    <property type="entry name" value="CYTOCHROME C OXIDASE SUBUNIT 3"/>
    <property type="match status" value="1"/>
</dbReference>
<evidence type="ECO:0000256" key="11">
    <source>
        <dbReference type="SAM" id="MobiDB-lite"/>
    </source>
</evidence>
<evidence type="ECO:0000313" key="14">
    <source>
        <dbReference type="EMBL" id="TVT16184.1"/>
    </source>
</evidence>
<dbReference type="PANTHER" id="PTHR11403">
    <property type="entry name" value="CYTOCHROME C OXIDASE SUBUNIT III"/>
    <property type="match status" value="1"/>
</dbReference>
<dbReference type="GO" id="GO:0019646">
    <property type="term" value="P:aerobic electron transport chain"/>
    <property type="evidence" value="ECO:0007669"/>
    <property type="project" value="InterPro"/>
</dbReference>
<comment type="subcellular location">
    <subcellularLocation>
        <location evidence="10">Cell membrane</location>
        <topology evidence="10">Multi-pass membrane protein</topology>
    </subcellularLocation>
    <subcellularLocation>
        <location evidence="1">Membrane</location>
        <topology evidence="1">Multi-pass membrane protein</topology>
    </subcellularLocation>
</comment>
<keyword evidence="7 12" id="KW-0472">Membrane</keyword>
<protein>
    <recommendedName>
        <fullName evidence="3">cytochrome-c oxidase</fullName>
        <ecNumber evidence="3">7.1.1.9</ecNumber>
    </recommendedName>
    <alternativeName>
        <fullName evidence="8">Cytochrome aa3 subunit 3</fullName>
    </alternativeName>
    <alternativeName>
        <fullName evidence="9">Cytochrome c oxidase polypeptide III</fullName>
    </alternativeName>
</protein>
<dbReference type="InterPro" id="IPR013833">
    <property type="entry name" value="Cyt_c_oxidase_su3_a-hlx"/>
</dbReference>
<evidence type="ECO:0000256" key="6">
    <source>
        <dbReference type="ARBA" id="ARBA00022989"/>
    </source>
</evidence>
<comment type="caution">
    <text evidence="14">The sequence shown here is derived from an EMBL/GenBank/DDBJ whole genome shotgun (WGS) entry which is preliminary data.</text>
</comment>
<evidence type="ECO:0000313" key="15">
    <source>
        <dbReference type="Proteomes" id="UP000320011"/>
    </source>
</evidence>
<feature type="region of interest" description="Disordered" evidence="11">
    <location>
        <begin position="1"/>
        <end position="20"/>
    </location>
</feature>